<dbReference type="Proteomes" id="UP001150924">
    <property type="component" value="Unassembled WGS sequence"/>
</dbReference>
<proteinExistence type="predicted"/>
<gene>
    <name evidence="1" type="ORF">OV079_30155</name>
</gene>
<evidence type="ECO:0000313" key="1">
    <source>
        <dbReference type="EMBL" id="MCY1009751.1"/>
    </source>
</evidence>
<keyword evidence="2" id="KW-1185">Reference proteome</keyword>
<accession>A0A9X3ETK4</accession>
<reference evidence="1" key="1">
    <citation type="submission" date="2022-11" db="EMBL/GenBank/DDBJ databases">
        <title>Minimal conservation of predation-associated metabolite biosynthetic gene clusters underscores biosynthetic potential of Myxococcota including descriptions for ten novel species: Archangium lansinium sp. nov., Myxococcus landrumus sp. nov., Nannocystis bai.</title>
        <authorList>
            <person name="Ahearne A."/>
            <person name="Stevens C."/>
            <person name="Phillips K."/>
        </authorList>
    </citation>
    <scope>NUCLEOTIDE SEQUENCE</scope>
    <source>
        <strain evidence="1">Na p29</strain>
    </source>
</reference>
<protein>
    <submittedName>
        <fullName evidence="1">Uncharacterized protein</fullName>
    </submittedName>
</protein>
<sequence>MLYAGVVALVTIAPSADPFVRDVTSRRTRAAIAATFAWLP</sequence>
<dbReference type="EMBL" id="JAPNKE010000002">
    <property type="protein sequence ID" value="MCY1009751.1"/>
    <property type="molecule type" value="Genomic_DNA"/>
</dbReference>
<name>A0A9X3ETK4_9BACT</name>
<dbReference type="RefSeq" id="WP_267772435.1">
    <property type="nucleotide sequence ID" value="NZ_JAPNKE010000002.1"/>
</dbReference>
<organism evidence="1 2">
    <name type="scientific">Nannocystis pusilla</name>
    <dbReference type="NCBI Taxonomy" id="889268"/>
    <lineage>
        <taxon>Bacteria</taxon>
        <taxon>Pseudomonadati</taxon>
        <taxon>Myxococcota</taxon>
        <taxon>Polyangia</taxon>
        <taxon>Nannocystales</taxon>
        <taxon>Nannocystaceae</taxon>
        <taxon>Nannocystis</taxon>
    </lineage>
</organism>
<dbReference type="AlphaFoldDB" id="A0A9X3ETK4"/>
<comment type="caution">
    <text evidence="1">The sequence shown here is derived from an EMBL/GenBank/DDBJ whole genome shotgun (WGS) entry which is preliminary data.</text>
</comment>
<evidence type="ECO:0000313" key="2">
    <source>
        <dbReference type="Proteomes" id="UP001150924"/>
    </source>
</evidence>